<feature type="compositionally biased region" description="Polar residues" evidence="1">
    <location>
        <begin position="55"/>
        <end position="66"/>
    </location>
</feature>
<gene>
    <name evidence="2" type="ORF">CDAR_94071</name>
</gene>
<evidence type="ECO:0000313" key="3">
    <source>
        <dbReference type="Proteomes" id="UP001054837"/>
    </source>
</evidence>
<sequence>MASWILRRERKNLGSRIRRIPSFAAAQQTRRLTDCVHRGDAFGREAETAMKVGSASESESRFSMTSREAGARQRVRARLRAGAQLSFVVP</sequence>
<accession>A0AAV4NLA8</accession>
<evidence type="ECO:0000313" key="2">
    <source>
        <dbReference type="EMBL" id="GIX85110.1"/>
    </source>
</evidence>
<reference evidence="2 3" key="1">
    <citation type="submission" date="2021-06" db="EMBL/GenBank/DDBJ databases">
        <title>Caerostris darwini draft genome.</title>
        <authorList>
            <person name="Kono N."/>
            <person name="Arakawa K."/>
        </authorList>
    </citation>
    <scope>NUCLEOTIDE SEQUENCE [LARGE SCALE GENOMIC DNA]</scope>
</reference>
<name>A0AAV4NLA8_9ARAC</name>
<keyword evidence="3" id="KW-1185">Reference proteome</keyword>
<proteinExistence type="predicted"/>
<comment type="caution">
    <text evidence="2">The sequence shown here is derived from an EMBL/GenBank/DDBJ whole genome shotgun (WGS) entry which is preliminary data.</text>
</comment>
<organism evidence="2 3">
    <name type="scientific">Caerostris darwini</name>
    <dbReference type="NCBI Taxonomy" id="1538125"/>
    <lineage>
        <taxon>Eukaryota</taxon>
        <taxon>Metazoa</taxon>
        <taxon>Ecdysozoa</taxon>
        <taxon>Arthropoda</taxon>
        <taxon>Chelicerata</taxon>
        <taxon>Arachnida</taxon>
        <taxon>Araneae</taxon>
        <taxon>Araneomorphae</taxon>
        <taxon>Entelegynae</taxon>
        <taxon>Araneoidea</taxon>
        <taxon>Araneidae</taxon>
        <taxon>Caerostris</taxon>
    </lineage>
</organism>
<protein>
    <submittedName>
        <fullName evidence="2">Uncharacterized protein</fullName>
    </submittedName>
</protein>
<evidence type="ECO:0000256" key="1">
    <source>
        <dbReference type="SAM" id="MobiDB-lite"/>
    </source>
</evidence>
<feature type="region of interest" description="Disordered" evidence="1">
    <location>
        <begin position="48"/>
        <end position="73"/>
    </location>
</feature>
<dbReference type="Proteomes" id="UP001054837">
    <property type="component" value="Unassembled WGS sequence"/>
</dbReference>
<dbReference type="EMBL" id="BPLQ01001757">
    <property type="protein sequence ID" value="GIX85110.1"/>
    <property type="molecule type" value="Genomic_DNA"/>
</dbReference>
<dbReference type="AlphaFoldDB" id="A0AAV4NLA8"/>